<keyword evidence="3" id="KW-1185">Reference proteome</keyword>
<dbReference type="Pfam" id="PF02021">
    <property type="entry name" value="UPF0102"/>
    <property type="match status" value="1"/>
</dbReference>
<dbReference type="AlphaFoldDB" id="A0A238J2X7"/>
<dbReference type="RefSeq" id="WP_093974587.1">
    <property type="nucleotide sequence ID" value="NZ_FXXQ01000009.1"/>
</dbReference>
<dbReference type="PANTHER" id="PTHR34039">
    <property type="entry name" value="UPF0102 PROTEIN YRAN"/>
    <property type="match status" value="1"/>
</dbReference>
<dbReference type="EMBL" id="FXXQ01000009">
    <property type="protein sequence ID" value="SMX24582.1"/>
    <property type="molecule type" value="Genomic_DNA"/>
</dbReference>
<gene>
    <name evidence="2" type="ORF">BOA8489_02708</name>
</gene>
<evidence type="ECO:0000313" key="3">
    <source>
        <dbReference type="Proteomes" id="UP000201838"/>
    </source>
</evidence>
<sequence length="120" mass="13346">MSAQARRLTNYMNGLAAEDCIERVYCDAGAKVVKRRWRSKSGEVDLIFQMGALFVFVEVKKARDFATAAMRLSDRQMQRIARAAEEFCASIPLGNGAEIRIDVALVNESGESEIIENVSL</sequence>
<dbReference type="InterPro" id="IPR003509">
    <property type="entry name" value="UPF0102_YraN-like"/>
</dbReference>
<name>A0A238J2X7_9RHOB</name>
<dbReference type="OrthoDB" id="9812968at2"/>
<evidence type="ECO:0000256" key="1">
    <source>
        <dbReference type="ARBA" id="ARBA00006738"/>
    </source>
</evidence>
<dbReference type="Gene3D" id="3.40.1350.10">
    <property type="match status" value="1"/>
</dbReference>
<proteinExistence type="inferred from homology"/>
<accession>A0A238J2X7</accession>
<protein>
    <submittedName>
        <fullName evidence="2">Uncharacterized protein</fullName>
    </submittedName>
</protein>
<comment type="similarity">
    <text evidence="1">Belongs to the UPF0102 family.</text>
</comment>
<dbReference type="PANTHER" id="PTHR34039:SF1">
    <property type="entry name" value="UPF0102 PROTEIN YRAN"/>
    <property type="match status" value="1"/>
</dbReference>
<organism evidence="2 3">
    <name type="scientific">Boseongicola aestuarii</name>
    <dbReference type="NCBI Taxonomy" id="1470561"/>
    <lineage>
        <taxon>Bacteria</taxon>
        <taxon>Pseudomonadati</taxon>
        <taxon>Pseudomonadota</taxon>
        <taxon>Alphaproteobacteria</taxon>
        <taxon>Rhodobacterales</taxon>
        <taxon>Paracoccaceae</taxon>
        <taxon>Boseongicola</taxon>
    </lineage>
</organism>
<dbReference type="InterPro" id="IPR011856">
    <property type="entry name" value="tRNA_endonuc-like_dom_sf"/>
</dbReference>
<reference evidence="2 3" key="1">
    <citation type="submission" date="2017-05" db="EMBL/GenBank/DDBJ databases">
        <authorList>
            <person name="Song R."/>
            <person name="Chenine A.L."/>
            <person name="Ruprecht R.M."/>
        </authorList>
    </citation>
    <scope>NUCLEOTIDE SEQUENCE [LARGE SCALE GENOMIC DNA]</scope>
    <source>
        <strain evidence="2 3">CECT 8489</strain>
    </source>
</reference>
<dbReference type="Proteomes" id="UP000201838">
    <property type="component" value="Unassembled WGS sequence"/>
</dbReference>
<dbReference type="GO" id="GO:0003676">
    <property type="term" value="F:nucleic acid binding"/>
    <property type="evidence" value="ECO:0007669"/>
    <property type="project" value="InterPro"/>
</dbReference>
<dbReference type="SUPFAM" id="SSF52980">
    <property type="entry name" value="Restriction endonuclease-like"/>
    <property type="match status" value="1"/>
</dbReference>
<evidence type="ECO:0000313" key="2">
    <source>
        <dbReference type="EMBL" id="SMX24582.1"/>
    </source>
</evidence>
<dbReference type="InterPro" id="IPR011335">
    <property type="entry name" value="Restrct_endonuc-II-like"/>
</dbReference>